<evidence type="ECO:0000313" key="2">
    <source>
        <dbReference type="Proteomes" id="UP001172386"/>
    </source>
</evidence>
<dbReference type="EMBL" id="JAPDRQ010000030">
    <property type="protein sequence ID" value="KAJ9660539.1"/>
    <property type="molecule type" value="Genomic_DNA"/>
</dbReference>
<sequence length="590" mass="68693">MPSYGLITPSWENWEEVRPLVTRLWFQEQEKVDKIIERLGKEYNLKVSHKTLKGKFQEWGLVKKLNVEDAEDILEAHNRMRAHGKQVFVLLRGRVQSVGRVHEYQRRRVKHGVAQRRAVQSGVQQRHSNVLILAQHPVIRREPGLQLLGKLEPVLRELQKFLRGAKDNALCIPDNVDLYWTTTSDEVRLLEREFQYSIWEGTRAFEEGNTQWAGLCWRSASLRLEDLLWQPDLDIWTTILRCCIRLKRSGAEEVGKCLHRQLRMVRHSLPMTAPHRALLFALTDANFDEIVQGGLFILEAKLRQIELLWPKERNSHITYQFNLAEERFYHGHPDMETEMPRDDDFSGTNIEEVWERVKIFMSHILKYMLLFEHQKAEVLAQRYITELGEQCQDDTANPLMRIFFANLYARLGNAQYYQERYIEARSSYSKSLQIHQASLAHFAEYALDPLQVHRILSVLSYLDTHQTSAEVGTTCGYDAQKRVLEVKLQDEVEARGSRLWTPQIPKANPLRTKDKSHQNLIVRTRVASIVTAYVPNRDKVHAMPMKPLKVKPSEDKGLRNYNQKSSASPGQKMPYEKPRPRPCPPPSANG</sequence>
<accession>A0ACC3AE13</accession>
<gene>
    <name evidence="1" type="ORF">H2198_002476</name>
</gene>
<comment type="caution">
    <text evidence="1">The sequence shown here is derived from an EMBL/GenBank/DDBJ whole genome shotgun (WGS) entry which is preliminary data.</text>
</comment>
<organism evidence="1 2">
    <name type="scientific">Neophaeococcomyces mojaviensis</name>
    <dbReference type="NCBI Taxonomy" id="3383035"/>
    <lineage>
        <taxon>Eukaryota</taxon>
        <taxon>Fungi</taxon>
        <taxon>Dikarya</taxon>
        <taxon>Ascomycota</taxon>
        <taxon>Pezizomycotina</taxon>
        <taxon>Eurotiomycetes</taxon>
        <taxon>Chaetothyriomycetidae</taxon>
        <taxon>Chaetothyriales</taxon>
        <taxon>Chaetothyriales incertae sedis</taxon>
        <taxon>Neophaeococcomyces</taxon>
    </lineage>
</organism>
<dbReference type="Proteomes" id="UP001172386">
    <property type="component" value="Unassembled WGS sequence"/>
</dbReference>
<protein>
    <submittedName>
        <fullName evidence="1">Uncharacterized protein</fullName>
    </submittedName>
</protein>
<keyword evidence="2" id="KW-1185">Reference proteome</keyword>
<reference evidence="1" key="1">
    <citation type="submission" date="2022-10" db="EMBL/GenBank/DDBJ databases">
        <title>Culturing micro-colonial fungi from biological soil crusts in the Mojave desert and describing Neophaeococcomyces mojavensis, and introducing the new genera and species Taxawa tesnikishii.</title>
        <authorList>
            <person name="Kurbessoian T."/>
            <person name="Stajich J.E."/>
        </authorList>
    </citation>
    <scope>NUCLEOTIDE SEQUENCE</scope>
    <source>
        <strain evidence="1">JES_112</strain>
    </source>
</reference>
<evidence type="ECO:0000313" key="1">
    <source>
        <dbReference type="EMBL" id="KAJ9660539.1"/>
    </source>
</evidence>
<proteinExistence type="predicted"/>
<name>A0ACC3AE13_9EURO</name>